<feature type="transmembrane region" description="Helical" evidence="7">
    <location>
        <begin position="356"/>
        <end position="374"/>
    </location>
</feature>
<evidence type="ECO:0000256" key="6">
    <source>
        <dbReference type="ARBA" id="ARBA00023136"/>
    </source>
</evidence>
<evidence type="ECO:0000313" key="9">
    <source>
        <dbReference type="EMBL" id="KAK5162983.1"/>
    </source>
</evidence>
<feature type="transmembrane region" description="Helical" evidence="7">
    <location>
        <begin position="214"/>
        <end position="233"/>
    </location>
</feature>
<dbReference type="PANTHER" id="PTHR23501:SF12">
    <property type="entry name" value="MAJOR FACILITATOR SUPERFAMILY (MFS) PROFILE DOMAIN-CONTAINING PROTEIN-RELATED"/>
    <property type="match status" value="1"/>
</dbReference>
<feature type="transmembrane region" description="Helical" evidence="7">
    <location>
        <begin position="58"/>
        <end position="75"/>
    </location>
</feature>
<dbReference type="PANTHER" id="PTHR23501">
    <property type="entry name" value="MAJOR FACILITATOR SUPERFAMILY"/>
    <property type="match status" value="1"/>
</dbReference>
<dbReference type="Proteomes" id="UP001337655">
    <property type="component" value="Unassembled WGS sequence"/>
</dbReference>
<evidence type="ECO:0000256" key="2">
    <source>
        <dbReference type="ARBA" id="ARBA00007520"/>
    </source>
</evidence>
<proteinExistence type="inferred from homology"/>
<dbReference type="InterPro" id="IPR011701">
    <property type="entry name" value="MFS"/>
</dbReference>
<comment type="subcellular location">
    <subcellularLocation>
        <location evidence="1">Membrane</location>
        <topology evidence="1">Multi-pass membrane protein</topology>
    </subcellularLocation>
</comment>
<sequence>MDTFLANLHSKVTTAYHAQGTPLGSAENSTPPSIDEKFPQEFTFPSSRQPAPEFRHRALALTAAILGYTLFAYDNTVIANVRPRIVQDLGNTADLPLLSVAYNLAIFSANLFWGQLYRSFDAKWLFCAAVLVFEMGTAVCGAAPSIGALVGGRVIAGLGGGGIYLGTMTFVTAMTSGGERPKWLALVGVGYAAGLIAGPVIAGAFAASDPTWRWSFYLLLPIGAVLAAAYLFLLPSLHPPDGERGGSRLRRIDYLGFLFFTTAVVGFNLFPAFGGSEYSWSSPQVVGLAVCFAIVVVAFAAQQYFCLLTSRTNRCFPGHLLGWWEMCLQWAAMCMVMLSMYVPLYTIPLHLHGVKLVPYVGTMVVALLASGGLMRKHPFYMAYFLVGGLLIVAGGVLLHFATLKRGDGYLLGVSVLVSAGCGICGQTAFSVAQCKVKKSEDIPAATTFIGTAQVGGVSIGLVTSNSIFVNLATNRLVDIFPDSPRNEVVNAVTGADSLLLETLAPAARRHALELVKSAVQDVYWLVVGSGVVLVVLALCMKRERLS</sequence>
<evidence type="ECO:0000259" key="8">
    <source>
        <dbReference type="PROSITE" id="PS50850"/>
    </source>
</evidence>
<evidence type="ECO:0000313" key="10">
    <source>
        <dbReference type="Proteomes" id="UP001337655"/>
    </source>
</evidence>
<feature type="domain" description="Major facilitator superfamily (MFS) profile" evidence="8">
    <location>
        <begin position="60"/>
        <end position="545"/>
    </location>
</feature>
<dbReference type="GO" id="GO:0005886">
    <property type="term" value="C:plasma membrane"/>
    <property type="evidence" value="ECO:0007669"/>
    <property type="project" value="TreeGrafter"/>
</dbReference>
<protein>
    <recommendedName>
        <fullName evidence="8">Major facilitator superfamily (MFS) profile domain-containing protein</fullName>
    </recommendedName>
</protein>
<dbReference type="InterPro" id="IPR036259">
    <property type="entry name" value="MFS_trans_sf"/>
</dbReference>
<dbReference type="PROSITE" id="PS50850">
    <property type="entry name" value="MFS"/>
    <property type="match status" value="1"/>
</dbReference>
<reference evidence="9 10" key="1">
    <citation type="submission" date="2023-08" db="EMBL/GenBank/DDBJ databases">
        <title>Black Yeasts Isolated from many extreme environments.</title>
        <authorList>
            <person name="Coleine C."/>
            <person name="Stajich J.E."/>
            <person name="Selbmann L."/>
        </authorList>
    </citation>
    <scope>NUCLEOTIDE SEQUENCE [LARGE SCALE GENOMIC DNA]</scope>
    <source>
        <strain evidence="9 10">CCFEE 5935</strain>
    </source>
</reference>
<feature type="transmembrane region" description="Helical" evidence="7">
    <location>
        <begin position="150"/>
        <end position="171"/>
    </location>
</feature>
<keyword evidence="6 7" id="KW-0472">Membrane</keyword>
<feature type="transmembrane region" description="Helical" evidence="7">
    <location>
        <begin position="522"/>
        <end position="540"/>
    </location>
</feature>
<keyword evidence="5 7" id="KW-1133">Transmembrane helix</keyword>
<dbReference type="RefSeq" id="XP_064653573.1">
    <property type="nucleotide sequence ID" value="XM_064808251.1"/>
</dbReference>
<keyword evidence="4 7" id="KW-0812">Transmembrane</keyword>
<feature type="transmembrane region" description="Helical" evidence="7">
    <location>
        <begin position="285"/>
        <end position="308"/>
    </location>
</feature>
<dbReference type="Pfam" id="PF07690">
    <property type="entry name" value="MFS_1"/>
    <property type="match status" value="1"/>
</dbReference>
<evidence type="ECO:0000256" key="1">
    <source>
        <dbReference type="ARBA" id="ARBA00004141"/>
    </source>
</evidence>
<gene>
    <name evidence="9" type="ORF">LTR77_011038</name>
</gene>
<organism evidence="9 10">
    <name type="scientific">Saxophila tyrrhenica</name>
    <dbReference type="NCBI Taxonomy" id="1690608"/>
    <lineage>
        <taxon>Eukaryota</taxon>
        <taxon>Fungi</taxon>
        <taxon>Dikarya</taxon>
        <taxon>Ascomycota</taxon>
        <taxon>Pezizomycotina</taxon>
        <taxon>Dothideomycetes</taxon>
        <taxon>Dothideomycetidae</taxon>
        <taxon>Mycosphaerellales</taxon>
        <taxon>Extremaceae</taxon>
        <taxon>Saxophila</taxon>
    </lineage>
</organism>
<keyword evidence="10" id="KW-1185">Reference proteome</keyword>
<dbReference type="Gene3D" id="1.20.1250.20">
    <property type="entry name" value="MFS general substrate transporter like domains"/>
    <property type="match status" value="1"/>
</dbReference>
<feature type="transmembrane region" description="Helical" evidence="7">
    <location>
        <begin position="183"/>
        <end position="208"/>
    </location>
</feature>
<feature type="transmembrane region" description="Helical" evidence="7">
    <location>
        <begin position="444"/>
        <end position="468"/>
    </location>
</feature>
<dbReference type="InterPro" id="IPR020846">
    <property type="entry name" value="MFS_dom"/>
</dbReference>
<dbReference type="AlphaFoldDB" id="A0AAV9NWC6"/>
<name>A0AAV9NWC6_9PEZI</name>
<feature type="transmembrane region" description="Helical" evidence="7">
    <location>
        <begin position="125"/>
        <end position="144"/>
    </location>
</feature>
<evidence type="ECO:0000256" key="4">
    <source>
        <dbReference type="ARBA" id="ARBA00022692"/>
    </source>
</evidence>
<comment type="caution">
    <text evidence="9">The sequence shown here is derived from an EMBL/GenBank/DDBJ whole genome shotgun (WGS) entry which is preliminary data.</text>
</comment>
<feature type="transmembrane region" description="Helical" evidence="7">
    <location>
        <begin position="320"/>
        <end position="344"/>
    </location>
</feature>
<feature type="transmembrane region" description="Helical" evidence="7">
    <location>
        <begin position="95"/>
        <end position="113"/>
    </location>
</feature>
<evidence type="ECO:0000256" key="5">
    <source>
        <dbReference type="ARBA" id="ARBA00022989"/>
    </source>
</evidence>
<dbReference type="EMBL" id="JAVRRT010000030">
    <property type="protein sequence ID" value="KAK5162983.1"/>
    <property type="molecule type" value="Genomic_DNA"/>
</dbReference>
<accession>A0AAV9NWC6</accession>
<evidence type="ECO:0000256" key="7">
    <source>
        <dbReference type="SAM" id="Phobius"/>
    </source>
</evidence>
<feature type="transmembrane region" description="Helical" evidence="7">
    <location>
        <begin position="409"/>
        <end position="432"/>
    </location>
</feature>
<feature type="transmembrane region" description="Helical" evidence="7">
    <location>
        <begin position="254"/>
        <end position="273"/>
    </location>
</feature>
<dbReference type="GO" id="GO:0022857">
    <property type="term" value="F:transmembrane transporter activity"/>
    <property type="evidence" value="ECO:0007669"/>
    <property type="project" value="InterPro"/>
</dbReference>
<comment type="similarity">
    <text evidence="2">Belongs to the major facilitator superfamily. TCR/Tet family.</text>
</comment>
<feature type="transmembrane region" description="Helical" evidence="7">
    <location>
        <begin position="381"/>
        <end position="403"/>
    </location>
</feature>
<keyword evidence="3" id="KW-0813">Transport</keyword>
<evidence type="ECO:0000256" key="3">
    <source>
        <dbReference type="ARBA" id="ARBA00022448"/>
    </source>
</evidence>
<dbReference type="GeneID" id="89932359"/>
<dbReference type="SUPFAM" id="SSF103473">
    <property type="entry name" value="MFS general substrate transporter"/>
    <property type="match status" value="1"/>
</dbReference>